<proteinExistence type="predicted"/>
<dbReference type="EMBL" id="AMLP01000194">
    <property type="protein sequence ID" value="ELS52784.1"/>
    <property type="molecule type" value="Genomic_DNA"/>
</dbReference>
<dbReference type="AlphaFoldDB" id="L8P9H9"/>
<dbReference type="Proteomes" id="UP000011205">
    <property type="component" value="Unassembled WGS sequence"/>
</dbReference>
<accession>L8P9H9</accession>
<organism evidence="1 2">
    <name type="scientific">Streptomyces viridochromogenes Tue57</name>
    <dbReference type="NCBI Taxonomy" id="1160705"/>
    <lineage>
        <taxon>Bacteria</taxon>
        <taxon>Bacillati</taxon>
        <taxon>Actinomycetota</taxon>
        <taxon>Actinomycetes</taxon>
        <taxon>Kitasatosporales</taxon>
        <taxon>Streptomycetaceae</taxon>
        <taxon>Streptomyces</taxon>
    </lineage>
</organism>
<name>L8P9H9_STRVR</name>
<gene>
    <name evidence="1" type="ORF">STVIR_6225</name>
</gene>
<comment type="caution">
    <text evidence="1">The sequence shown here is derived from an EMBL/GenBank/DDBJ whole genome shotgun (WGS) entry which is preliminary data.</text>
</comment>
<evidence type="ECO:0000313" key="1">
    <source>
        <dbReference type="EMBL" id="ELS52784.1"/>
    </source>
</evidence>
<sequence length="162" mass="17257">MTVASTRRLPEAQALLNPAFGAYLLACSINAATKTGPRNPLPWPSAFLVLPLVLPADTRADLPVKASRTMAAWLTEHPRHQAAFADRAAALTDYTRASLRTGLRHGAVEITGQGLRCPRAPRPVTADNGSEVADCARRAALVGRWLAATEPVTAFTLLGVRP</sequence>
<dbReference type="Pfam" id="PF20131">
    <property type="entry name" value="MC3"/>
    <property type="match status" value="1"/>
</dbReference>
<reference evidence="1 2" key="1">
    <citation type="journal article" date="2013" name="Genome Announc.">
        <title>Draft Genome Sequence of Streptomyces viridochromogenes Strain Tu57, Producer of Avilamycin.</title>
        <authorList>
            <person name="Gruning B.A."/>
            <person name="Erxleben A."/>
            <person name="Hahnlein A."/>
            <person name="Gunther S."/>
        </authorList>
    </citation>
    <scope>NUCLEOTIDE SEQUENCE [LARGE SCALE GENOMIC DNA]</scope>
    <source>
        <strain evidence="1 2">Tue57</strain>
    </source>
</reference>
<evidence type="ECO:0000313" key="2">
    <source>
        <dbReference type="Proteomes" id="UP000011205"/>
    </source>
</evidence>
<dbReference type="PATRIC" id="fig|1160705.3.peg.6151"/>
<protein>
    <submittedName>
        <fullName evidence="1">Uncharacterized protein</fullName>
    </submittedName>
</protein>
<dbReference type="InterPro" id="IPR045390">
    <property type="entry name" value="ABC-3C_MC3"/>
</dbReference>